<protein>
    <recommendedName>
        <fullName evidence="3">Zn(2)-C6 fungal-type domain-containing protein</fullName>
    </recommendedName>
</protein>
<dbReference type="GO" id="GO:0008270">
    <property type="term" value="F:zinc ion binding"/>
    <property type="evidence" value="ECO:0007669"/>
    <property type="project" value="InterPro"/>
</dbReference>
<proteinExistence type="predicted"/>
<feature type="compositionally biased region" description="Polar residues" evidence="2">
    <location>
        <begin position="593"/>
        <end position="613"/>
    </location>
</feature>
<dbReference type="STRING" id="1849047.A0A3D8RCJ0"/>
<feature type="region of interest" description="Disordered" evidence="2">
    <location>
        <begin position="579"/>
        <end position="613"/>
    </location>
</feature>
<dbReference type="PANTHER" id="PTHR47840">
    <property type="entry name" value="ZN(II)2CYS6 TRANSCRIPTION FACTOR (EUROFUNG)-RELATED"/>
    <property type="match status" value="1"/>
</dbReference>
<evidence type="ECO:0000259" key="3">
    <source>
        <dbReference type="PROSITE" id="PS50048"/>
    </source>
</evidence>
<accession>A0A3D8RCJ0</accession>
<feature type="domain" description="Zn(2)-C6 fungal-type" evidence="3">
    <location>
        <begin position="17"/>
        <end position="56"/>
    </location>
</feature>
<dbReference type="AlphaFoldDB" id="A0A3D8RCJ0"/>
<evidence type="ECO:0000256" key="2">
    <source>
        <dbReference type="SAM" id="MobiDB-lite"/>
    </source>
</evidence>
<dbReference type="SUPFAM" id="SSF57701">
    <property type="entry name" value="Zn2/Cys6 DNA-binding domain"/>
    <property type="match status" value="1"/>
</dbReference>
<evidence type="ECO:0000313" key="4">
    <source>
        <dbReference type="EMBL" id="RDW71638.1"/>
    </source>
</evidence>
<dbReference type="Proteomes" id="UP000256645">
    <property type="component" value="Unassembled WGS sequence"/>
</dbReference>
<dbReference type="CDD" id="cd00067">
    <property type="entry name" value="GAL4"/>
    <property type="match status" value="1"/>
</dbReference>
<keyword evidence="1" id="KW-0539">Nucleus</keyword>
<feature type="compositionally biased region" description="Polar residues" evidence="2">
    <location>
        <begin position="490"/>
        <end position="505"/>
    </location>
</feature>
<organism evidence="4 5">
    <name type="scientific">Coleophoma cylindrospora</name>
    <dbReference type="NCBI Taxonomy" id="1849047"/>
    <lineage>
        <taxon>Eukaryota</taxon>
        <taxon>Fungi</taxon>
        <taxon>Dikarya</taxon>
        <taxon>Ascomycota</taxon>
        <taxon>Pezizomycotina</taxon>
        <taxon>Leotiomycetes</taxon>
        <taxon>Helotiales</taxon>
        <taxon>Dermateaceae</taxon>
        <taxon>Coleophoma</taxon>
    </lineage>
</organism>
<sequence length="665" mass="73369">MSQDESTPRRVRNGAKSCAECRRRKVRCIWPTAARGSAPNDRDSCRNCATHGRSCVPQLVRSGDSDHVRPTARDRIERLEREVALLTGVVRDQNALPSPRPQQIGAGDNTYSDELEMDRAPISGATGPSHLRFLFNNFLVNTPENEKSKADQQSSRLLEECMNRARLRLQSLIPTREEVTAIATYASAWMPLYHALFAPICALESAEQLIVYYDQAHDSSVQPVALAMFLLSVAITVQQVPPDDISSSFYKGLGTRSFVEDVSRAVDATIVANSAIAGTVQGLETTMLIARLQLGRGNIQAMWLTLRKAIALAELIGLPKARYSAELTTVDDGATDNSRLIAGQTREVLQAKAALWDAICATDRNSSMMFNLPACTIMYAFPLSRSIMREGQVSPQAYNFQLSTICALIHEIDESYVLSLAETESYEKVLNADRHLRALAATPPKSWWQGYGARSVAEQMVQFWHHYLLARIHLRPAMIDDSDDHHSPGAGQSSSYPGSETDSSPVESLGLVDKVIDAFKFISNKAGSDFACEAITALNAIKALFVKSHDPIQPGSVTIHIPMLGEIRIVGARNQLINESTNKDNRPPLPSDPFQNTSARNGTSEIDPYSTNNTQDTNIFSPWSLELINASSWFPSSTSMSDFFTLDQQWMDSETVATTNYNTDN</sequence>
<keyword evidence="5" id="KW-1185">Reference proteome</keyword>
<dbReference type="InterPro" id="IPR001138">
    <property type="entry name" value="Zn2Cys6_DnaBD"/>
</dbReference>
<gene>
    <name evidence="4" type="ORF">BP6252_08201</name>
</gene>
<dbReference type="OrthoDB" id="6509908at2759"/>
<reference evidence="4 5" key="1">
    <citation type="journal article" date="2018" name="IMA Fungus">
        <title>IMA Genome-F 9: Draft genome sequence of Annulohypoxylon stygium, Aspergillus mulundensis, Berkeleyomyces basicola (syn. Thielaviopsis basicola), Ceratocystis smalleyi, two Cercospora beticola strains, Coleophoma cylindrospora, Fusarium fracticaudum, Phialophora cf. hyalina, and Morchella septimelata.</title>
        <authorList>
            <person name="Wingfield B.D."/>
            <person name="Bills G.F."/>
            <person name="Dong Y."/>
            <person name="Huang W."/>
            <person name="Nel W.J."/>
            <person name="Swalarsk-Parry B.S."/>
            <person name="Vaghefi N."/>
            <person name="Wilken P.M."/>
            <person name="An Z."/>
            <person name="de Beer Z.W."/>
            <person name="De Vos L."/>
            <person name="Chen L."/>
            <person name="Duong T.A."/>
            <person name="Gao Y."/>
            <person name="Hammerbacher A."/>
            <person name="Kikkert J.R."/>
            <person name="Li Y."/>
            <person name="Li H."/>
            <person name="Li K."/>
            <person name="Li Q."/>
            <person name="Liu X."/>
            <person name="Ma X."/>
            <person name="Naidoo K."/>
            <person name="Pethybridge S.J."/>
            <person name="Sun J."/>
            <person name="Steenkamp E.T."/>
            <person name="van der Nest M.A."/>
            <person name="van Wyk S."/>
            <person name="Wingfield M.J."/>
            <person name="Xiong C."/>
            <person name="Yue Q."/>
            <person name="Zhang X."/>
        </authorList>
    </citation>
    <scope>NUCLEOTIDE SEQUENCE [LARGE SCALE GENOMIC DNA]</scope>
    <source>
        <strain evidence="4 5">BP6252</strain>
    </source>
</reference>
<dbReference type="PROSITE" id="PS50048">
    <property type="entry name" value="ZN2_CY6_FUNGAL_2"/>
    <property type="match status" value="1"/>
</dbReference>
<dbReference type="InterPro" id="IPR036864">
    <property type="entry name" value="Zn2-C6_fun-type_DNA-bd_sf"/>
</dbReference>
<dbReference type="EMBL" id="PDLM01000008">
    <property type="protein sequence ID" value="RDW71638.1"/>
    <property type="molecule type" value="Genomic_DNA"/>
</dbReference>
<feature type="region of interest" description="Disordered" evidence="2">
    <location>
        <begin position="480"/>
        <end position="505"/>
    </location>
</feature>
<name>A0A3D8RCJ0_9HELO</name>
<dbReference type="Gene3D" id="4.10.240.10">
    <property type="entry name" value="Zn(2)-C6 fungal-type DNA-binding domain"/>
    <property type="match status" value="1"/>
</dbReference>
<dbReference type="PANTHER" id="PTHR47840:SF3">
    <property type="entry name" value="ZN(II)2CYS6 TRANSCRIPTION FACTOR (EUROFUNG)"/>
    <property type="match status" value="1"/>
</dbReference>
<dbReference type="GO" id="GO:0000981">
    <property type="term" value="F:DNA-binding transcription factor activity, RNA polymerase II-specific"/>
    <property type="evidence" value="ECO:0007669"/>
    <property type="project" value="InterPro"/>
</dbReference>
<comment type="caution">
    <text evidence="4">The sequence shown here is derived from an EMBL/GenBank/DDBJ whole genome shotgun (WGS) entry which is preliminary data.</text>
</comment>
<evidence type="ECO:0000313" key="5">
    <source>
        <dbReference type="Proteomes" id="UP000256645"/>
    </source>
</evidence>
<evidence type="ECO:0000256" key="1">
    <source>
        <dbReference type="ARBA" id="ARBA00023242"/>
    </source>
</evidence>
<dbReference type="CDD" id="cd12148">
    <property type="entry name" value="fungal_TF_MHR"/>
    <property type="match status" value="1"/>
</dbReference>